<gene>
    <name evidence="2" type="ORF">SLEP1_g4292</name>
</gene>
<dbReference type="AlphaFoldDB" id="A0AAV5HUN7"/>
<organism evidence="2 3">
    <name type="scientific">Rubroshorea leprosula</name>
    <dbReference type="NCBI Taxonomy" id="152421"/>
    <lineage>
        <taxon>Eukaryota</taxon>
        <taxon>Viridiplantae</taxon>
        <taxon>Streptophyta</taxon>
        <taxon>Embryophyta</taxon>
        <taxon>Tracheophyta</taxon>
        <taxon>Spermatophyta</taxon>
        <taxon>Magnoliopsida</taxon>
        <taxon>eudicotyledons</taxon>
        <taxon>Gunneridae</taxon>
        <taxon>Pentapetalae</taxon>
        <taxon>rosids</taxon>
        <taxon>malvids</taxon>
        <taxon>Malvales</taxon>
        <taxon>Dipterocarpaceae</taxon>
        <taxon>Rubroshorea</taxon>
    </lineage>
</organism>
<dbReference type="PANTHER" id="PTHR34542">
    <property type="entry name" value="OS08G0359900 PROTEIN"/>
    <property type="match status" value="1"/>
</dbReference>
<protein>
    <submittedName>
        <fullName evidence="2">Uncharacterized protein</fullName>
    </submittedName>
</protein>
<proteinExistence type="predicted"/>
<comment type="caution">
    <text evidence="2">The sequence shown here is derived from an EMBL/GenBank/DDBJ whole genome shotgun (WGS) entry which is preliminary data.</text>
</comment>
<accession>A0AAV5HUN7</accession>
<name>A0AAV5HUN7_9ROSI</name>
<feature type="compositionally biased region" description="Basic and acidic residues" evidence="1">
    <location>
        <begin position="69"/>
        <end position="84"/>
    </location>
</feature>
<evidence type="ECO:0000313" key="2">
    <source>
        <dbReference type="EMBL" id="GKU90282.1"/>
    </source>
</evidence>
<dbReference type="PANTHER" id="PTHR34542:SF1">
    <property type="entry name" value="OS08G0359900 PROTEIN"/>
    <property type="match status" value="1"/>
</dbReference>
<evidence type="ECO:0000313" key="3">
    <source>
        <dbReference type="Proteomes" id="UP001054252"/>
    </source>
</evidence>
<reference evidence="2 3" key="1">
    <citation type="journal article" date="2021" name="Commun. Biol.">
        <title>The genome of Shorea leprosula (Dipterocarpaceae) highlights the ecological relevance of drought in aseasonal tropical rainforests.</title>
        <authorList>
            <person name="Ng K.K.S."/>
            <person name="Kobayashi M.J."/>
            <person name="Fawcett J.A."/>
            <person name="Hatakeyama M."/>
            <person name="Paape T."/>
            <person name="Ng C.H."/>
            <person name="Ang C.C."/>
            <person name="Tnah L.H."/>
            <person name="Lee C.T."/>
            <person name="Nishiyama T."/>
            <person name="Sese J."/>
            <person name="O'Brien M.J."/>
            <person name="Copetti D."/>
            <person name="Mohd Noor M.I."/>
            <person name="Ong R.C."/>
            <person name="Putra M."/>
            <person name="Sireger I.Z."/>
            <person name="Indrioko S."/>
            <person name="Kosugi Y."/>
            <person name="Izuno A."/>
            <person name="Isagi Y."/>
            <person name="Lee S.L."/>
            <person name="Shimizu K.K."/>
        </authorList>
    </citation>
    <scope>NUCLEOTIDE SEQUENCE [LARGE SCALE GENOMIC DNA]</scope>
    <source>
        <strain evidence="2">214</strain>
    </source>
</reference>
<feature type="compositionally biased region" description="Basic and acidic residues" evidence="1">
    <location>
        <begin position="101"/>
        <end position="125"/>
    </location>
</feature>
<dbReference type="Proteomes" id="UP001054252">
    <property type="component" value="Unassembled WGS sequence"/>
</dbReference>
<feature type="region of interest" description="Disordered" evidence="1">
    <location>
        <begin position="60"/>
        <end position="134"/>
    </location>
</feature>
<sequence>MATLQKFKLLATQCGVVQSPTRSPRTSPLVHFRRRKSTLRMLLTRTTSCRSLSSRVISNKKRFVPALPPEKKNDNKDSNSRTLKDLFVSSPPFGEEEEEEDKSKVVNEKNDGKSEVLPPKLKEQEVESNSPRPGWVGFRHRLLLRRAWRPMLVSIPE</sequence>
<evidence type="ECO:0000256" key="1">
    <source>
        <dbReference type="SAM" id="MobiDB-lite"/>
    </source>
</evidence>
<keyword evidence="3" id="KW-1185">Reference proteome</keyword>
<dbReference type="EMBL" id="BPVZ01000004">
    <property type="protein sequence ID" value="GKU90282.1"/>
    <property type="molecule type" value="Genomic_DNA"/>
</dbReference>